<feature type="compositionally biased region" description="Basic residues" evidence="1">
    <location>
        <begin position="42"/>
        <end position="56"/>
    </location>
</feature>
<dbReference type="EMBL" id="JAUTWS010000001">
    <property type="protein sequence ID" value="MDO9706739.1"/>
    <property type="molecule type" value="Genomic_DNA"/>
</dbReference>
<proteinExistence type="predicted"/>
<organism evidence="2 3">
    <name type="scientific">Paracraurococcus lichenis</name>
    <dbReference type="NCBI Taxonomy" id="3064888"/>
    <lineage>
        <taxon>Bacteria</taxon>
        <taxon>Pseudomonadati</taxon>
        <taxon>Pseudomonadota</taxon>
        <taxon>Alphaproteobacteria</taxon>
        <taxon>Acetobacterales</taxon>
        <taxon>Roseomonadaceae</taxon>
        <taxon>Paracraurococcus</taxon>
    </lineage>
</organism>
<evidence type="ECO:0000313" key="3">
    <source>
        <dbReference type="Proteomes" id="UP001243009"/>
    </source>
</evidence>
<comment type="caution">
    <text evidence="2">The sequence shown here is derived from an EMBL/GenBank/DDBJ whole genome shotgun (WGS) entry which is preliminary data.</text>
</comment>
<reference evidence="2 3" key="1">
    <citation type="submission" date="2023-08" db="EMBL/GenBank/DDBJ databases">
        <title>The draft genome sequence of Paracraurococcus sp. LOR1-02.</title>
        <authorList>
            <person name="Kingkaew E."/>
            <person name="Tanasupawat S."/>
        </authorList>
    </citation>
    <scope>NUCLEOTIDE SEQUENCE [LARGE SCALE GENOMIC DNA]</scope>
    <source>
        <strain evidence="2 3">LOR1-02</strain>
    </source>
</reference>
<accession>A0ABT9DS69</accession>
<sequence>MMAISDLVTAAIGKPVARAARAARQALERLTPEAPGAVTPRPARKSKGWRRHLRGVKARERAPRG</sequence>
<keyword evidence="3" id="KW-1185">Reference proteome</keyword>
<feature type="region of interest" description="Disordered" evidence="1">
    <location>
        <begin position="30"/>
        <end position="65"/>
    </location>
</feature>
<dbReference type="Proteomes" id="UP001243009">
    <property type="component" value="Unassembled WGS sequence"/>
</dbReference>
<gene>
    <name evidence="2" type="ORF">Q7A36_00195</name>
</gene>
<dbReference type="RefSeq" id="WP_305101614.1">
    <property type="nucleotide sequence ID" value="NZ_JAUTWS010000001.1"/>
</dbReference>
<evidence type="ECO:0000313" key="2">
    <source>
        <dbReference type="EMBL" id="MDO9706739.1"/>
    </source>
</evidence>
<protein>
    <submittedName>
        <fullName evidence="2">Uncharacterized protein</fullName>
    </submittedName>
</protein>
<evidence type="ECO:0000256" key="1">
    <source>
        <dbReference type="SAM" id="MobiDB-lite"/>
    </source>
</evidence>
<name>A0ABT9DS69_9PROT</name>